<name>A0A0L8H743_OCTBM</name>
<dbReference type="EMBL" id="KQ418971">
    <property type="protein sequence ID" value="KOF85088.1"/>
    <property type="molecule type" value="Genomic_DNA"/>
</dbReference>
<proteinExistence type="predicted"/>
<evidence type="ECO:0000313" key="1">
    <source>
        <dbReference type="EMBL" id="KOF85088.1"/>
    </source>
</evidence>
<reference evidence="1" key="1">
    <citation type="submission" date="2015-07" db="EMBL/GenBank/DDBJ databases">
        <title>MeaNS - Measles Nucleotide Surveillance Program.</title>
        <authorList>
            <person name="Tran T."/>
            <person name="Druce J."/>
        </authorList>
    </citation>
    <scope>NUCLEOTIDE SEQUENCE</scope>
    <source>
        <strain evidence="1">UCB-OBI-ISO-001</strain>
        <tissue evidence="1">Gonad</tissue>
    </source>
</reference>
<protein>
    <submittedName>
        <fullName evidence="1">Uncharacterized protein</fullName>
    </submittedName>
</protein>
<gene>
    <name evidence="1" type="ORF">OCBIM_22020882mg</name>
</gene>
<dbReference type="AlphaFoldDB" id="A0A0L8H743"/>
<accession>A0A0L8H743</accession>
<organism evidence="1">
    <name type="scientific">Octopus bimaculoides</name>
    <name type="common">California two-spotted octopus</name>
    <dbReference type="NCBI Taxonomy" id="37653"/>
    <lineage>
        <taxon>Eukaryota</taxon>
        <taxon>Metazoa</taxon>
        <taxon>Spiralia</taxon>
        <taxon>Lophotrochozoa</taxon>
        <taxon>Mollusca</taxon>
        <taxon>Cephalopoda</taxon>
        <taxon>Coleoidea</taxon>
        <taxon>Octopodiformes</taxon>
        <taxon>Octopoda</taxon>
        <taxon>Incirrata</taxon>
        <taxon>Octopodidae</taxon>
        <taxon>Octopus</taxon>
    </lineage>
</organism>
<sequence>MPQIIFFFQNPFLLSTPLLCSSYLPKCINLPLSQIRQLFSPQILTINFVSSQLLQKKNVDGQGEIIPF</sequence>